<sequence>MNTVAGSLIYVQVRRVTELFPPSLRKQFKSWELHAMVLLSLTLQIILIFFGNYRKSKKKVWIRIVLWCAYLMADWVATVALGVIMDNLGNVVDSNGQGGRLDANVELTAFWAPFLLLHLGGPDTITAYSLEDNELWLRHLLGLGVETGVALYIFILAWRVSQLSILSILMFCAGTIKYAERTWSLRSASIEEFRNSMITPADPGPNYAKFMQEYSLKQFEGFVITIEEIEEVRTSSAQKSSNQPDALQLRKAHDLLQNFKRLFVDLILGVDERESSRSLFDGLDVNEAFELVEMELGFVYDMLYTKAALIHSRVGLVLRFISFSCTCTVLALFSLADHKHCSIVDLSITYLLMCAAVVLEVCAVLLLLSSDWTDLWFTKHLGDPKFISYLRLRKPRRWSNSIAQFDALSFYLEDKPMICGRILKLIFPNEMIQQLLYTKYEQVQPDLKGLIFDHLKSESEDISNVATAISSRGSQVLIKCRHTELEWSVKVDFDQSILIWHIATYLCYSEDYPKTPEGKNYGKLSKTLSQYMLHLLVMYPIMLPVGIGMIRFRDTQAEFNRFFEEYSSTSDSAKSASSGNIFSRVKDYLNFGRKSKVDKTKACEMLRKVNSTAVEPVKVKGDRSKSVLFEGCRLASQLQQGPLQNDKEEKWKMISKVWVEMLAYAASRCRGNQHAQQLRRGGELLSHVWLLMAHFGLTEQFQISQGHARVKLYVK</sequence>
<dbReference type="Pfam" id="PF13968">
    <property type="entry name" value="DUF4220"/>
    <property type="match status" value="1"/>
</dbReference>
<feature type="transmembrane region" description="Helical" evidence="1">
    <location>
        <begin position="33"/>
        <end position="52"/>
    </location>
</feature>
<reference evidence="3" key="1">
    <citation type="journal article" date="2021" name="Front. Plant Sci.">
        <title>Chromosome-Scale Genome Assembly for Chinese Sour Jujube and Insights Into Its Genome Evolution and Domestication Signature.</title>
        <authorList>
            <person name="Shen L.-Y."/>
            <person name="Luo H."/>
            <person name="Wang X.-L."/>
            <person name="Wang X.-M."/>
            <person name="Qiu X.-J."/>
            <person name="Liu H."/>
            <person name="Zhou S.-S."/>
            <person name="Jia K.-H."/>
            <person name="Nie S."/>
            <person name="Bao Y.-T."/>
            <person name="Zhang R.-G."/>
            <person name="Yun Q.-Z."/>
            <person name="Chai Y.-H."/>
            <person name="Lu J.-Y."/>
            <person name="Li Y."/>
            <person name="Zhao S.-W."/>
            <person name="Mao J.-F."/>
            <person name="Jia S.-G."/>
            <person name="Mao Y.-M."/>
        </authorList>
    </citation>
    <scope>NUCLEOTIDE SEQUENCE</scope>
    <source>
        <strain evidence="3">AT0</strain>
        <tissue evidence="3">Leaf</tissue>
    </source>
</reference>
<evidence type="ECO:0000259" key="2">
    <source>
        <dbReference type="Pfam" id="PF13968"/>
    </source>
</evidence>
<proteinExistence type="predicted"/>
<dbReference type="PANTHER" id="PTHR31325">
    <property type="entry name" value="OS01G0798800 PROTEIN-RELATED"/>
    <property type="match status" value="1"/>
</dbReference>
<dbReference type="InterPro" id="IPR025315">
    <property type="entry name" value="DUF4220"/>
</dbReference>
<accession>A0A978W520</accession>
<feature type="transmembrane region" description="Helical" evidence="1">
    <location>
        <begin position="531"/>
        <end position="552"/>
    </location>
</feature>
<organism evidence="3 4">
    <name type="scientific">Ziziphus jujuba var. spinosa</name>
    <dbReference type="NCBI Taxonomy" id="714518"/>
    <lineage>
        <taxon>Eukaryota</taxon>
        <taxon>Viridiplantae</taxon>
        <taxon>Streptophyta</taxon>
        <taxon>Embryophyta</taxon>
        <taxon>Tracheophyta</taxon>
        <taxon>Spermatophyta</taxon>
        <taxon>Magnoliopsida</taxon>
        <taxon>eudicotyledons</taxon>
        <taxon>Gunneridae</taxon>
        <taxon>Pentapetalae</taxon>
        <taxon>rosids</taxon>
        <taxon>fabids</taxon>
        <taxon>Rosales</taxon>
        <taxon>Rhamnaceae</taxon>
        <taxon>Paliureae</taxon>
        <taxon>Ziziphus</taxon>
    </lineage>
</organism>
<gene>
    <name evidence="3" type="ORF">FEM48_Zijuj01G0266400</name>
</gene>
<keyword evidence="1" id="KW-0812">Transmembrane</keyword>
<feature type="transmembrane region" description="Helical" evidence="1">
    <location>
        <begin position="316"/>
        <end position="336"/>
    </location>
</feature>
<evidence type="ECO:0000313" key="4">
    <source>
        <dbReference type="Proteomes" id="UP000813462"/>
    </source>
</evidence>
<keyword evidence="1" id="KW-0472">Membrane</keyword>
<dbReference type="AlphaFoldDB" id="A0A978W520"/>
<dbReference type="OrthoDB" id="1689146at2759"/>
<comment type="caution">
    <text evidence="3">The sequence shown here is derived from an EMBL/GenBank/DDBJ whole genome shotgun (WGS) entry which is preliminary data.</text>
</comment>
<feature type="transmembrane region" description="Helical" evidence="1">
    <location>
        <begin position="149"/>
        <end position="176"/>
    </location>
</feature>
<feature type="domain" description="DUF4220" evidence="2">
    <location>
        <begin position="67"/>
        <end position="409"/>
    </location>
</feature>
<feature type="transmembrane region" description="Helical" evidence="1">
    <location>
        <begin position="348"/>
        <end position="368"/>
    </location>
</feature>
<protein>
    <recommendedName>
        <fullName evidence="2">DUF4220 domain-containing protein</fullName>
    </recommendedName>
</protein>
<dbReference type="InterPro" id="IPR007658">
    <property type="entry name" value="DUF594"/>
</dbReference>
<dbReference type="Proteomes" id="UP000813462">
    <property type="component" value="Unassembled WGS sequence"/>
</dbReference>
<feature type="transmembrane region" description="Helical" evidence="1">
    <location>
        <begin position="64"/>
        <end position="85"/>
    </location>
</feature>
<evidence type="ECO:0000313" key="3">
    <source>
        <dbReference type="EMBL" id="KAH7547054.1"/>
    </source>
</evidence>
<name>A0A978W520_ZIZJJ</name>
<keyword evidence="1" id="KW-1133">Transmembrane helix</keyword>
<dbReference type="EMBL" id="JAEACU010000001">
    <property type="protein sequence ID" value="KAH7547054.1"/>
    <property type="molecule type" value="Genomic_DNA"/>
</dbReference>
<evidence type="ECO:0000256" key="1">
    <source>
        <dbReference type="SAM" id="Phobius"/>
    </source>
</evidence>
<dbReference type="Pfam" id="PF04578">
    <property type="entry name" value="DUF594"/>
    <property type="match status" value="1"/>
</dbReference>